<name>A0A0C9WYR2_9AGAR</name>
<gene>
    <name evidence="1" type="ORF">K443DRAFT_15204</name>
</gene>
<evidence type="ECO:0000313" key="2">
    <source>
        <dbReference type="Proteomes" id="UP000054477"/>
    </source>
</evidence>
<dbReference type="HOGENOM" id="CLU_3106772_0_0_1"/>
<proteinExistence type="predicted"/>
<dbReference type="Proteomes" id="UP000054477">
    <property type="component" value="Unassembled WGS sequence"/>
</dbReference>
<reference evidence="2" key="2">
    <citation type="submission" date="2015-01" db="EMBL/GenBank/DDBJ databases">
        <title>Evolutionary Origins and Diversification of the Mycorrhizal Mutualists.</title>
        <authorList>
            <consortium name="DOE Joint Genome Institute"/>
            <consortium name="Mycorrhizal Genomics Consortium"/>
            <person name="Kohler A."/>
            <person name="Kuo A."/>
            <person name="Nagy L.G."/>
            <person name="Floudas D."/>
            <person name="Copeland A."/>
            <person name="Barry K.W."/>
            <person name="Cichocki N."/>
            <person name="Veneault-Fourrey C."/>
            <person name="LaButti K."/>
            <person name="Lindquist E.A."/>
            <person name="Lipzen A."/>
            <person name="Lundell T."/>
            <person name="Morin E."/>
            <person name="Murat C."/>
            <person name="Riley R."/>
            <person name="Ohm R."/>
            <person name="Sun H."/>
            <person name="Tunlid A."/>
            <person name="Henrissat B."/>
            <person name="Grigoriev I.V."/>
            <person name="Hibbett D.S."/>
            <person name="Martin F."/>
        </authorList>
    </citation>
    <scope>NUCLEOTIDE SEQUENCE [LARGE SCALE GENOMIC DNA]</scope>
    <source>
        <strain evidence="2">LaAM-08-1</strain>
    </source>
</reference>
<evidence type="ECO:0000313" key="1">
    <source>
        <dbReference type="EMBL" id="KIJ90481.1"/>
    </source>
</evidence>
<accession>A0A0C9WYR2</accession>
<dbReference type="AlphaFoldDB" id="A0A0C9WYR2"/>
<organism evidence="1 2">
    <name type="scientific">Laccaria amethystina LaAM-08-1</name>
    <dbReference type="NCBI Taxonomy" id="1095629"/>
    <lineage>
        <taxon>Eukaryota</taxon>
        <taxon>Fungi</taxon>
        <taxon>Dikarya</taxon>
        <taxon>Basidiomycota</taxon>
        <taxon>Agaricomycotina</taxon>
        <taxon>Agaricomycetes</taxon>
        <taxon>Agaricomycetidae</taxon>
        <taxon>Agaricales</taxon>
        <taxon>Agaricineae</taxon>
        <taxon>Hydnangiaceae</taxon>
        <taxon>Laccaria</taxon>
    </lineage>
</organism>
<sequence>MFPIFIQDSGGIGVECVETYKKPTTHYPFNVVAFKEMIPRLTLYRLYYCRR</sequence>
<reference evidence="1 2" key="1">
    <citation type="submission" date="2014-04" db="EMBL/GenBank/DDBJ databases">
        <authorList>
            <consortium name="DOE Joint Genome Institute"/>
            <person name="Kuo A."/>
            <person name="Kohler A."/>
            <person name="Nagy L.G."/>
            <person name="Floudas D."/>
            <person name="Copeland A."/>
            <person name="Barry K.W."/>
            <person name="Cichocki N."/>
            <person name="Veneault-Fourrey C."/>
            <person name="LaButti K."/>
            <person name="Lindquist E.A."/>
            <person name="Lipzen A."/>
            <person name="Lundell T."/>
            <person name="Morin E."/>
            <person name="Murat C."/>
            <person name="Sun H."/>
            <person name="Tunlid A."/>
            <person name="Henrissat B."/>
            <person name="Grigoriev I.V."/>
            <person name="Hibbett D.S."/>
            <person name="Martin F."/>
            <person name="Nordberg H.P."/>
            <person name="Cantor M.N."/>
            <person name="Hua S.X."/>
        </authorList>
    </citation>
    <scope>NUCLEOTIDE SEQUENCE [LARGE SCALE GENOMIC DNA]</scope>
    <source>
        <strain evidence="1 2">LaAM-08-1</strain>
    </source>
</reference>
<protein>
    <submittedName>
        <fullName evidence="1">Uncharacterized protein</fullName>
    </submittedName>
</protein>
<keyword evidence="2" id="KW-1185">Reference proteome</keyword>
<dbReference type="EMBL" id="KN839177">
    <property type="protein sequence ID" value="KIJ90481.1"/>
    <property type="molecule type" value="Genomic_DNA"/>
</dbReference>